<evidence type="ECO:0000313" key="3">
    <source>
        <dbReference type="Proteomes" id="UP000023152"/>
    </source>
</evidence>
<keyword evidence="1" id="KW-0812">Transmembrane</keyword>
<feature type="transmembrane region" description="Helical" evidence="1">
    <location>
        <begin position="6"/>
        <end position="26"/>
    </location>
</feature>
<protein>
    <recommendedName>
        <fullName evidence="4">Transmembrane protein</fullName>
    </recommendedName>
</protein>
<keyword evidence="1" id="KW-0472">Membrane</keyword>
<evidence type="ECO:0000256" key="1">
    <source>
        <dbReference type="SAM" id="Phobius"/>
    </source>
</evidence>
<name>X6P4N4_RETFI</name>
<dbReference type="AlphaFoldDB" id="X6P4N4"/>
<keyword evidence="1" id="KW-1133">Transmembrane helix</keyword>
<dbReference type="Proteomes" id="UP000023152">
    <property type="component" value="Unassembled WGS sequence"/>
</dbReference>
<evidence type="ECO:0000313" key="2">
    <source>
        <dbReference type="EMBL" id="ETO33034.1"/>
    </source>
</evidence>
<evidence type="ECO:0008006" key="4">
    <source>
        <dbReference type="Google" id="ProtNLM"/>
    </source>
</evidence>
<reference evidence="2 3" key="1">
    <citation type="journal article" date="2013" name="Curr. Biol.">
        <title>The Genome of the Foraminiferan Reticulomyxa filosa.</title>
        <authorList>
            <person name="Glockner G."/>
            <person name="Hulsmann N."/>
            <person name="Schleicher M."/>
            <person name="Noegel A.A."/>
            <person name="Eichinger L."/>
            <person name="Gallinger C."/>
            <person name="Pawlowski J."/>
            <person name="Sierra R."/>
            <person name="Euteneuer U."/>
            <person name="Pillet L."/>
            <person name="Moustafa A."/>
            <person name="Platzer M."/>
            <person name="Groth M."/>
            <person name="Szafranski K."/>
            <person name="Schliwa M."/>
        </authorList>
    </citation>
    <scope>NUCLEOTIDE SEQUENCE [LARGE SCALE GENOMIC DNA]</scope>
</reference>
<accession>X6P4N4</accession>
<organism evidence="2 3">
    <name type="scientific">Reticulomyxa filosa</name>
    <dbReference type="NCBI Taxonomy" id="46433"/>
    <lineage>
        <taxon>Eukaryota</taxon>
        <taxon>Sar</taxon>
        <taxon>Rhizaria</taxon>
        <taxon>Retaria</taxon>
        <taxon>Foraminifera</taxon>
        <taxon>Monothalamids</taxon>
        <taxon>Reticulomyxidae</taxon>
        <taxon>Reticulomyxa</taxon>
    </lineage>
</organism>
<gene>
    <name evidence="2" type="ORF">RFI_04076</name>
</gene>
<sequence>MFQFAIFFALFFLFLIFFSFVLHFLWKKGNNFVVLSEQKRYTFFKIASINLQKLLYFVANLQNYLDVGTSFSKILFLTEDSYTFLLENVNNSLKYMSKQKCELLMKHMRKAAAQIIYFHKQTNKFYFILRKNKIKNN</sequence>
<dbReference type="EMBL" id="ASPP01003735">
    <property type="protein sequence ID" value="ETO33034.1"/>
    <property type="molecule type" value="Genomic_DNA"/>
</dbReference>
<comment type="caution">
    <text evidence="2">The sequence shown here is derived from an EMBL/GenBank/DDBJ whole genome shotgun (WGS) entry which is preliminary data.</text>
</comment>
<keyword evidence="3" id="KW-1185">Reference proteome</keyword>
<proteinExistence type="predicted"/>